<name>A0ABQ8FDH6_9FUNG</name>
<feature type="chain" id="PRO_5047047279" evidence="2">
    <location>
        <begin position="19"/>
        <end position="336"/>
    </location>
</feature>
<organism evidence="3 4">
    <name type="scientific">Batrachochytrium salamandrivorans</name>
    <dbReference type="NCBI Taxonomy" id="1357716"/>
    <lineage>
        <taxon>Eukaryota</taxon>
        <taxon>Fungi</taxon>
        <taxon>Fungi incertae sedis</taxon>
        <taxon>Chytridiomycota</taxon>
        <taxon>Chytridiomycota incertae sedis</taxon>
        <taxon>Chytridiomycetes</taxon>
        <taxon>Rhizophydiales</taxon>
        <taxon>Rhizophydiales incertae sedis</taxon>
        <taxon>Batrachochytrium</taxon>
    </lineage>
</organism>
<sequence length="336" mass="38264">MKFNALVVAAMVITSVNAAGKGKFGGYFGDKDESKPVVSQDPSMSEPKPKFSQRLLGSWKKPKPSQGPPENVPNSASPQEFLEHGSEPGSSQDSPMSEPNPELLQDPQVHEQVSELSQDPPAHKPKPKFPQKLLGSWKKPKPSHGQPENVPKSGPSHKFFGHGLKLVVPSELSGHISGKPQYPDPEASLLCDFIDVELSLLWENVNELNLKFKELDLDFYRMTMEWDEGEDEEYKKGKRGKRSKKHKKSKKAKKDSLKVKMMEEWLKLNDEFIPKLRETKTEYDGYKANLYGIWERLDETKCPVGHFEELHSEEMTRNEYFPKWKDTKGKNILGEY</sequence>
<feature type="compositionally biased region" description="Polar residues" evidence="1">
    <location>
        <begin position="88"/>
        <end position="97"/>
    </location>
</feature>
<keyword evidence="4" id="KW-1185">Reference proteome</keyword>
<evidence type="ECO:0000256" key="2">
    <source>
        <dbReference type="SAM" id="SignalP"/>
    </source>
</evidence>
<accession>A0ABQ8FDH6</accession>
<evidence type="ECO:0000313" key="4">
    <source>
        <dbReference type="Proteomes" id="UP001648503"/>
    </source>
</evidence>
<evidence type="ECO:0000256" key="1">
    <source>
        <dbReference type="SAM" id="MobiDB-lite"/>
    </source>
</evidence>
<protein>
    <submittedName>
        <fullName evidence="3">Uncharacterized protein</fullName>
    </submittedName>
</protein>
<proteinExistence type="predicted"/>
<keyword evidence="2" id="KW-0732">Signal</keyword>
<feature type="compositionally biased region" description="Basic residues" evidence="1">
    <location>
        <begin position="236"/>
        <end position="253"/>
    </location>
</feature>
<comment type="caution">
    <text evidence="3">The sequence shown here is derived from an EMBL/GenBank/DDBJ whole genome shotgun (WGS) entry which is preliminary data.</text>
</comment>
<reference evidence="3 4" key="1">
    <citation type="submission" date="2021-02" db="EMBL/GenBank/DDBJ databases">
        <title>Variation within the Batrachochytrium salamandrivorans European outbreak.</title>
        <authorList>
            <person name="Kelly M."/>
            <person name="Pasmans F."/>
            <person name="Shea T.P."/>
            <person name="Munoz J.F."/>
            <person name="Carranza S."/>
            <person name="Cuomo C.A."/>
            <person name="Martel A."/>
        </authorList>
    </citation>
    <scope>NUCLEOTIDE SEQUENCE [LARGE SCALE GENOMIC DNA]</scope>
    <source>
        <strain evidence="3 4">AMFP18/2</strain>
    </source>
</reference>
<feature type="region of interest" description="Disordered" evidence="1">
    <location>
        <begin position="231"/>
        <end position="255"/>
    </location>
</feature>
<feature type="signal peptide" evidence="2">
    <location>
        <begin position="1"/>
        <end position="18"/>
    </location>
</feature>
<feature type="region of interest" description="Disordered" evidence="1">
    <location>
        <begin position="20"/>
        <end position="156"/>
    </location>
</feature>
<gene>
    <name evidence="3" type="ORF">BASA50_006293</name>
</gene>
<dbReference type="Proteomes" id="UP001648503">
    <property type="component" value="Unassembled WGS sequence"/>
</dbReference>
<evidence type="ECO:0000313" key="3">
    <source>
        <dbReference type="EMBL" id="KAH6594819.1"/>
    </source>
</evidence>
<dbReference type="EMBL" id="JAFCIX010000328">
    <property type="protein sequence ID" value="KAH6594819.1"/>
    <property type="molecule type" value="Genomic_DNA"/>
</dbReference>